<reference evidence="2 3" key="1">
    <citation type="submission" date="2024-11" db="EMBL/GenBank/DDBJ databases">
        <authorList>
            <person name="Heng Y.C."/>
            <person name="Lim A.C.H."/>
            <person name="Lee J.K.Y."/>
            <person name="Kittelmann S."/>
        </authorList>
    </citation>
    <scope>NUCLEOTIDE SEQUENCE [LARGE SCALE GENOMIC DNA]</scope>
    <source>
        <strain evidence="2 3">WILCCON 0269</strain>
    </source>
</reference>
<dbReference type="SMART" id="SM00530">
    <property type="entry name" value="HTH_XRE"/>
    <property type="match status" value="1"/>
</dbReference>
<dbReference type="RefSeq" id="WP_406790306.1">
    <property type="nucleotide sequence ID" value="NZ_JBJHZX010000001.1"/>
</dbReference>
<accession>A0ABW8SFU6</accession>
<comment type="caution">
    <text evidence="2">The sequence shown here is derived from an EMBL/GenBank/DDBJ whole genome shotgun (WGS) entry which is preliminary data.</text>
</comment>
<dbReference type="InterPro" id="IPR010982">
    <property type="entry name" value="Lambda_DNA-bd_dom_sf"/>
</dbReference>
<dbReference type="Proteomes" id="UP001623660">
    <property type="component" value="Unassembled WGS sequence"/>
</dbReference>
<dbReference type="Gene3D" id="1.10.260.40">
    <property type="entry name" value="lambda repressor-like DNA-binding domains"/>
    <property type="match status" value="1"/>
</dbReference>
<dbReference type="CDD" id="cd00093">
    <property type="entry name" value="HTH_XRE"/>
    <property type="match status" value="1"/>
</dbReference>
<dbReference type="InterPro" id="IPR001387">
    <property type="entry name" value="Cro/C1-type_HTH"/>
</dbReference>
<name>A0ABW8SFU6_9CLOT</name>
<dbReference type="PROSITE" id="PS50943">
    <property type="entry name" value="HTH_CROC1"/>
    <property type="match status" value="1"/>
</dbReference>
<keyword evidence="3" id="KW-1185">Reference proteome</keyword>
<dbReference type="EMBL" id="JBJHZX010000001">
    <property type="protein sequence ID" value="MFL0194191.1"/>
    <property type="molecule type" value="Genomic_DNA"/>
</dbReference>
<dbReference type="SUPFAM" id="SSF47413">
    <property type="entry name" value="lambda repressor-like DNA-binding domains"/>
    <property type="match status" value="1"/>
</dbReference>
<dbReference type="Pfam" id="PF01381">
    <property type="entry name" value="HTH_3"/>
    <property type="match status" value="1"/>
</dbReference>
<proteinExistence type="predicted"/>
<evidence type="ECO:0000259" key="1">
    <source>
        <dbReference type="PROSITE" id="PS50943"/>
    </source>
</evidence>
<sequence>MKYKLAAKRVEKGIKSGKFAKKLNITPQYLRLIEKGTVEPRVKLALKICDLLDADPRELFFNDANEKEG</sequence>
<organism evidence="2 3">
    <name type="scientific">Candidatus Clostridium eludens</name>
    <dbReference type="NCBI Taxonomy" id="3381663"/>
    <lineage>
        <taxon>Bacteria</taxon>
        <taxon>Bacillati</taxon>
        <taxon>Bacillota</taxon>
        <taxon>Clostridia</taxon>
        <taxon>Eubacteriales</taxon>
        <taxon>Clostridiaceae</taxon>
        <taxon>Clostridium</taxon>
    </lineage>
</organism>
<evidence type="ECO:0000313" key="2">
    <source>
        <dbReference type="EMBL" id="MFL0194191.1"/>
    </source>
</evidence>
<gene>
    <name evidence="2" type="ORF">ACJDU8_01095</name>
</gene>
<feature type="domain" description="HTH cro/C1-type" evidence="1">
    <location>
        <begin position="5"/>
        <end position="59"/>
    </location>
</feature>
<protein>
    <submittedName>
        <fullName evidence="2">Helix-turn-helix transcriptional regulator</fullName>
    </submittedName>
</protein>
<evidence type="ECO:0000313" key="3">
    <source>
        <dbReference type="Proteomes" id="UP001623660"/>
    </source>
</evidence>